<dbReference type="InterPro" id="IPR023883">
    <property type="entry name" value="CHP03980_redox-disulphide"/>
</dbReference>
<dbReference type="Gene3D" id="1.10.3910.10">
    <property type="entry name" value="SP0561-like"/>
    <property type="match status" value="1"/>
</dbReference>
<evidence type="ECO:0000313" key="2">
    <source>
        <dbReference type="EMBL" id="RJP19585.1"/>
    </source>
</evidence>
<accession>A0A3A4NM53</accession>
<dbReference type="Pfam" id="PF08984">
    <property type="entry name" value="DUF1858"/>
    <property type="match status" value="1"/>
</dbReference>
<organism evidence="2 3">
    <name type="scientific">Abyssobacteria bacterium (strain SURF_5)</name>
    <dbReference type="NCBI Taxonomy" id="2093360"/>
    <lineage>
        <taxon>Bacteria</taxon>
        <taxon>Pseudomonadati</taxon>
        <taxon>Candidatus Hydrogenedentota</taxon>
        <taxon>Candidatus Abyssobacteria</taxon>
    </lineage>
</organism>
<evidence type="ECO:0000259" key="1">
    <source>
        <dbReference type="Pfam" id="PF08984"/>
    </source>
</evidence>
<reference evidence="2 3" key="1">
    <citation type="journal article" date="2017" name="ISME J.">
        <title>Energy and carbon metabolisms in a deep terrestrial subsurface fluid microbial community.</title>
        <authorList>
            <person name="Momper L."/>
            <person name="Jungbluth S.P."/>
            <person name="Lee M.D."/>
            <person name="Amend J.P."/>
        </authorList>
    </citation>
    <scope>NUCLEOTIDE SEQUENCE [LARGE SCALE GENOMIC DNA]</scope>
    <source>
        <strain evidence="2">SURF_5</strain>
    </source>
</reference>
<dbReference type="InterPro" id="IPR015077">
    <property type="entry name" value="DUF1858"/>
</dbReference>
<name>A0A3A4NM53_ABYX5</name>
<dbReference type="SUPFAM" id="SSF140683">
    <property type="entry name" value="SP0561-like"/>
    <property type="match status" value="1"/>
</dbReference>
<comment type="caution">
    <text evidence="2">The sequence shown here is derived from an EMBL/GenBank/DDBJ whole genome shotgun (WGS) entry which is preliminary data.</text>
</comment>
<feature type="domain" description="DUF1858" evidence="1">
    <location>
        <begin position="7"/>
        <end position="59"/>
    </location>
</feature>
<dbReference type="EMBL" id="QZKU01000087">
    <property type="protein sequence ID" value="RJP19585.1"/>
    <property type="molecule type" value="Genomic_DNA"/>
</dbReference>
<protein>
    <submittedName>
        <fullName evidence="2">DUF1858 domain-containing protein</fullName>
    </submittedName>
</protein>
<dbReference type="PANTHER" id="PTHR39341:SF1">
    <property type="entry name" value="DUF1858 DOMAIN-CONTAINING PROTEIN"/>
    <property type="match status" value="1"/>
</dbReference>
<dbReference type="PANTHER" id="PTHR39341">
    <property type="entry name" value="BSL7085 PROTEIN"/>
    <property type="match status" value="1"/>
</dbReference>
<proteinExistence type="predicted"/>
<gene>
    <name evidence="2" type="ORF">C4520_12635</name>
</gene>
<dbReference type="InterPro" id="IPR038062">
    <property type="entry name" value="ScdA-like_N_sf"/>
</dbReference>
<evidence type="ECO:0000313" key="3">
    <source>
        <dbReference type="Proteomes" id="UP000265882"/>
    </source>
</evidence>
<dbReference type="Proteomes" id="UP000265882">
    <property type="component" value="Unassembled WGS sequence"/>
</dbReference>
<dbReference type="AlphaFoldDB" id="A0A3A4NM53"/>
<sequence length="69" mass="7872">MISAPQITKNMKIEEVVKRYPKTISVFERFGLRCTSCSVSAFEYIEEGARSHGIDVDILLDELNRVAHE</sequence>
<dbReference type="NCBIfam" id="TIGR03980">
    <property type="entry name" value="prismane_assoc"/>
    <property type="match status" value="1"/>
</dbReference>